<evidence type="ECO:0000259" key="3">
    <source>
        <dbReference type="Pfam" id="PF00125"/>
    </source>
</evidence>
<name>A0AAV9BNT0_ACOGR</name>
<dbReference type="EMBL" id="JAUJYN010000002">
    <property type="protein sequence ID" value="KAK1278204.1"/>
    <property type="molecule type" value="Genomic_DNA"/>
</dbReference>
<dbReference type="InterPro" id="IPR009072">
    <property type="entry name" value="Histone-fold"/>
</dbReference>
<proteinExistence type="inferred from homology"/>
<dbReference type="GO" id="GO:0030527">
    <property type="term" value="F:structural constituent of chromatin"/>
    <property type="evidence" value="ECO:0007669"/>
    <property type="project" value="InterPro"/>
</dbReference>
<dbReference type="InterPro" id="IPR007125">
    <property type="entry name" value="H2A/H2B/H3"/>
</dbReference>
<reference evidence="4" key="1">
    <citation type="journal article" date="2023" name="Nat. Commun.">
        <title>Diploid and tetraploid genomes of Acorus and the evolution of monocots.</title>
        <authorList>
            <person name="Ma L."/>
            <person name="Liu K.W."/>
            <person name="Li Z."/>
            <person name="Hsiao Y.Y."/>
            <person name="Qi Y."/>
            <person name="Fu T."/>
            <person name="Tang G.D."/>
            <person name="Zhang D."/>
            <person name="Sun W.H."/>
            <person name="Liu D.K."/>
            <person name="Li Y."/>
            <person name="Chen G.Z."/>
            <person name="Liu X.D."/>
            <person name="Liao X.Y."/>
            <person name="Jiang Y.T."/>
            <person name="Yu X."/>
            <person name="Hao Y."/>
            <person name="Huang J."/>
            <person name="Zhao X.W."/>
            <person name="Ke S."/>
            <person name="Chen Y.Y."/>
            <person name="Wu W.L."/>
            <person name="Hsu J.L."/>
            <person name="Lin Y.F."/>
            <person name="Huang M.D."/>
            <person name="Li C.Y."/>
            <person name="Huang L."/>
            <person name="Wang Z.W."/>
            <person name="Zhao X."/>
            <person name="Zhong W.Y."/>
            <person name="Peng D.H."/>
            <person name="Ahmad S."/>
            <person name="Lan S."/>
            <person name="Zhang J.S."/>
            <person name="Tsai W.C."/>
            <person name="Van de Peer Y."/>
            <person name="Liu Z.J."/>
        </authorList>
    </citation>
    <scope>NUCLEOTIDE SEQUENCE</scope>
    <source>
        <strain evidence="4">SCP</strain>
    </source>
</reference>
<dbReference type="GO" id="GO:0000786">
    <property type="term" value="C:nucleosome"/>
    <property type="evidence" value="ECO:0007669"/>
    <property type="project" value="InterPro"/>
</dbReference>
<dbReference type="GO" id="GO:0003677">
    <property type="term" value="F:DNA binding"/>
    <property type="evidence" value="ECO:0007669"/>
    <property type="project" value="InterPro"/>
</dbReference>
<evidence type="ECO:0000313" key="5">
    <source>
        <dbReference type="Proteomes" id="UP001179952"/>
    </source>
</evidence>
<feature type="domain" description="Core Histone H2A/H2B/H3" evidence="3">
    <location>
        <begin position="49"/>
        <end position="111"/>
    </location>
</feature>
<accession>A0AAV9BNT0</accession>
<gene>
    <name evidence="4" type="ORF">QJS04_geneDACA016922</name>
</gene>
<dbReference type="GO" id="GO:0046982">
    <property type="term" value="F:protein heterodimerization activity"/>
    <property type="evidence" value="ECO:0007669"/>
    <property type="project" value="InterPro"/>
</dbReference>
<dbReference type="Proteomes" id="UP001179952">
    <property type="component" value="Unassembled WGS sequence"/>
</dbReference>
<comment type="caution">
    <text evidence="4">The sequence shown here is derived from an EMBL/GenBank/DDBJ whole genome shotgun (WGS) entry which is preliminary data.</text>
</comment>
<feature type="region of interest" description="Disordered" evidence="2">
    <location>
        <begin position="1"/>
        <end position="22"/>
    </location>
</feature>
<organism evidence="4 5">
    <name type="scientific">Acorus gramineus</name>
    <name type="common">Dwarf sweet flag</name>
    <dbReference type="NCBI Taxonomy" id="55184"/>
    <lineage>
        <taxon>Eukaryota</taxon>
        <taxon>Viridiplantae</taxon>
        <taxon>Streptophyta</taxon>
        <taxon>Embryophyta</taxon>
        <taxon>Tracheophyta</taxon>
        <taxon>Spermatophyta</taxon>
        <taxon>Magnoliopsida</taxon>
        <taxon>Liliopsida</taxon>
        <taxon>Acoraceae</taxon>
        <taxon>Acorus</taxon>
    </lineage>
</organism>
<sequence>MAVTKRTARMSTGGKVPRKQLASSAATVAVSPPLAMGGVRKARRLWRRETVALREVLNYQKSLEFLVREAPFRKLLREVGEEFKTQIRFRSSAFGELHEAVETHLLRLMDEDMFSFFTCSVYTWIE</sequence>
<evidence type="ECO:0000256" key="2">
    <source>
        <dbReference type="SAM" id="MobiDB-lite"/>
    </source>
</evidence>
<dbReference type="SMART" id="SM00428">
    <property type="entry name" value="H3"/>
    <property type="match status" value="1"/>
</dbReference>
<dbReference type="PRINTS" id="PR00622">
    <property type="entry name" value="HISTONEH3"/>
</dbReference>
<comment type="similarity">
    <text evidence="1">Belongs to the histone H3 family.</text>
</comment>
<dbReference type="Pfam" id="PF00125">
    <property type="entry name" value="Histone"/>
    <property type="match status" value="1"/>
</dbReference>
<dbReference type="PANTHER" id="PTHR11426">
    <property type="entry name" value="HISTONE H3"/>
    <property type="match status" value="1"/>
</dbReference>
<reference evidence="4" key="2">
    <citation type="submission" date="2023-06" db="EMBL/GenBank/DDBJ databases">
        <authorList>
            <person name="Ma L."/>
            <person name="Liu K.-W."/>
            <person name="Li Z."/>
            <person name="Hsiao Y.-Y."/>
            <person name="Qi Y."/>
            <person name="Fu T."/>
            <person name="Tang G."/>
            <person name="Zhang D."/>
            <person name="Sun W.-H."/>
            <person name="Liu D.-K."/>
            <person name="Li Y."/>
            <person name="Chen G.-Z."/>
            <person name="Liu X.-D."/>
            <person name="Liao X.-Y."/>
            <person name="Jiang Y.-T."/>
            <person name="Yu X."/>
            <person name="Hao Y."/>
            <person name="Huang J."/>
            <person name="Zhao X.-W."/>
            <person name="Ke S."/>
            <person name="Chen Y.-Y."/>
            <person name="Wu W.-L."/>
            <person name="Hsu J.-L."/>
            <person name="Lin Y.-F."/>
            <person name="Huang M.-D."/>
            <person name="Li C.-Y."/>
            <person name="Huang L."/>
            <person name="Wang Z.-W."/>
            <person name="Zhao X."/>
            <person name="Zhong W.-Y."/>
            <person name="Peng D.-H."/>
            <person name="Ahmad S."/>
            <person name="Lan S."/>
            <person name="Zhang J.-S."/>
            <person name="Tsai W.-C."/>
            <person name="Van De Peer Y."/>
            <person name="Liu Z.-J."/>
        </authorList>
    </citation>
    <scope>NUCLEOTIDE SEQUENCE</scope>
    <source>
        <strain evidence="4">SCP</strain>
        <tissue evidence="4">Leaves</tissue>
    </source>
</reference>
<dbReference type="Gene3D" id="1.10.20.10">
    <property type="entry name" value="Histone, subunit A"/>
    <property type="match status" value="1"/>
</dbReference>
<evidence type="ECO:0000256" key="1">
    <source>
        <dbReference type="ARBA" id="ARBA00010343"/>
    </source>
</evidence>
<dbReference type="AlphaFoldDB" id="A0AAV9BNT0"/>
<keyword evidence="5" id="KW-1185">Reference proteome</keyword>
<protein>
    <recommendedName>
        <fullName evidence="3">Core Histone H2A/H2B/H3 domain-containing protein</fullName>
    </recommendedName>
</protein>
<dbReference type="InterPro" id="IPR000164">
    <property type="entry name" value="Histone_H3/CENP-A"/>
</dbReference>
<dbReference type="SUPFAM" id="SSF47113">
    <property type="entry name" value="Histone-fold"/>
    <property type="match status" value="1"/>
</dbReference>
<evidence type="ECO:0000313" key="4">
    <source>
        <dbReference type="EMBL" id="KAK1278204.1"/>
    </source>
</evidence>